<name>A0A9P4NF23_9PEZI</name>
<dbReference type="EMBL" id="MU007129">
    <property type="protein sequence ID" value="KAF2418403.1"/>
    <property type="molecule type" value="Genomic_DNA"/>
</dbReference>
<accession>A0A9P4NF23</accession>
<feature type="region of interest" description="Disordered" evidence="1">
    <location>
        <begin position="334"/>
        <end position="353"/>
    </location>
</feature>
<proteinExistence type="predicted"/>
<keyword evidence="3" id="KW-1185">Reference proteome</keyword>
<reference evidence="2" key="1">
    <citation type="journal article" date="2020" name="Stud. Mycol.">
        <title>101 Dothideomycetes genomes: a test case for predicting lifestyles and emergence of pathogens.</title>
        <authorList>
            <person name="Haridas S."/>
            <person name="Albert R."/>
            <person name="Binder M."/>
            <person name="Bloem J."/>
            <person name="Labutti K."/>
            <person name="Salamov A."/>
            <person name="Andreopoulos B."/>
            <person name="Baker S."/>
            <person name="Barry K."/>
            <person name="Bills G."/>
            <person name="Bluhm B."/>
            <person name="Cannon C."/>
            <person name="Castanera R."/>
            <person name="Culley D."/>
            <person name="Daum C."/>
            <person name="Ezra D."/>
            <person name="Gonzalez J."/>
            <person name="Henrissat B."/>
            <person name="Kuo A."/>
            <person name="Liang C."/>
            <person name="Lipzen A."/>
            <person name="Lutzoni F."/>
            <person name="Magnuson J."/>
            <person name="Mondo S."/>
            <person name="Nolan M."/>
            <person name="Ohm R."/>
            <person name="Pangilinan J."/>
            <person name="Park H.-J."/>
            <person name="Ramirez L."/>
            <person name="Alfaro M."/>
            <person name="Sun H."/>
            <person name="Tritt A."/>
            <person name="Yoshinaga Y."/>
            <person name="Zwiers L.-H."/>
            <person name="Turgeon B."/>
            <person name="Goodwin S."/>
            <person name="Spatafora J."/>
            <person name="Crous P."/>
            <person name="Grigoriev I."/>
        </authorList>
    </citation>
    <scope>NUCLEOTIDE SEQUENCE</scope>
    <source>
        <strain evidence="2">CBS 130266</strain>
    </source>
</reference>
<feature type="compositionally biased region" description="Basic and acidic residues" evidence="1">
    <location>
        <begin position="430"/>
        <end position="439"/>
    </location>
</feature>
<feature type="region of interest" description="Disordered" evidence="1">
    <location>
        <begin position="637"/>
        <end position="664"/>
    </location>
</feature>
<feature type="region of interest" description="Disordered" evidence="1">
    <location>
        <begin position="1"/>
        <end position="27"/>
    </location>
</feature>
<feature type="compositionally biased region" description="Acidic residues" evidence="1">
    <location>
        <begin position="513"/>
        <end position="535"/>
    </location>
</feature>
<sequence>MAKLTNANGKHRASTPPPPPAKKTKFNDNYDALDEVELDDLLSARKLDTHKLKWGKIQHLRDNDKMNRHPSPHNLPPLKEARKFVSATKHSKKISTGGIATSSVAARMPSSVRATPIDATDQGENGEQLNPSNEELRHVAQGRIRHLTTGQLVALNTMMDDWHVGIPFMDESASETEIHESIEMRALHSESRSKANKVTANRSLNLGDSDSIYNEESTHLPRRDSAKAATGTKNLPKAANHAPLQADDAPDNYDEMSAAGVHDLAAQRGLDIATLEIRSKALVIEALRMQDRHMSFDRYTWLTGTDLSARAKRKGIEINNKKLSPEELRVALREKEKEEEQDPNSKVHRQAAARQTRLHITQGTGDEYDRMTAPQLTELARTRGVSVWPVKPKAAELRSTFRTLDANATAKESTAMNDEQSCDTPYQDPDSLHDQDSRTAPRVTGPSFKPRHVESGDKYDRMGALELRHIAKSRQINYSAFKLKCGGIRAALRERDEQTGYNSNEEELGQKDEDQDETGPNDEDEDEPGPNDEDEGLHNSPEEPDAVSVAQYDSMHTPELRRLCIAKGIEFWEKPRLKNEEMRAALREKDLQKTTVPQKTSGPTKRAINIEPVHTKESVRGVDRTLIPANKDASNRLAGGDLCDTTEQPQQADRTRIKSTTETAASSATLSTTVASYKDLTTQAEIYRECRIRGISAWQLGRIGISSNEDLVKYLEGKDAEEAKA</sequence>
<comment type="caution">
    <text evidence="2">The sequence shown here is derived from an EMBL/GenBank/DDBJ whole genome shotgun (WGS) entry which is preliminary data.</text>
</comment>
<feature type="compositionally biased region" description="Polar residues" evidence="1">
    <location>
        <begin position="410"/>
        <end position="424"/>
    </location>
</feature>
<feature type="region of interest" description="Disordered" evidence="1">
    <location>
        <begin position="207"/>
        <end position="233"/>
    </location>
</feature>
<evidence type="ECO:0000256" key="1">
    <source>
        <dbReference type="SAM" id="MobiDB-lite"/>
    </source>
</evidence>
<organism evidence="2 3">
    <name type="scientific">Tothia fuscella</name>
    <dbReference type="NCBI Taxonomy" id="1048955"/>
    <lineage>
        <taxon>Eukaryota</taxon>
        <taxon>Fungi</taxon>
        <taxon>Dikarya</taxon>
        <taxon>Ascomycota</taxon>
        <taxon>Pezizomycotina</taxon>
        <taxon>Dothideomycetes</taxon>
        <taxon>Pleosporomycetidae</taxon>
        <taxon>Venturiales</taxon>
        <taxon>Cylindrosympodiaceae</taxon>
        <taxon>Tothia</taxon>
    </lineage>
</organism>
<dbReference type="AlphaFoldDB" id="A0A9P4NF23"/>
<feature type="region of interest" description="Disordered" evidence="1">
    <location>
        <begin position="496"/>
        <end position="543"/>
    </location>
</feature>
<feature type="region of interest" description="Disordered" evidence="1">
    <location>
        <begin position="410"/>
        <end position="456"/>
    </location>
</feature>
<feature type="compositionally biased region" description="Basic and acidic residues" evidence="1">
    <location>
        <begin position="216"/>
        <end position="226"/>
    </location>
</feature>
<evidence type="ECO:0000313" key="2">
    <source>
        <dbReference type="EMBL" id="KAF2418403.1"/>
    </source>
</evidence>
<protein>
    <submittedName>
        <fullName evidence="2">Uncharacterized protein</fullName>
    </submittedName>
</protein>
<dbReference type="Proteomes" id="UP000800235">
    <property type="component" value="Unassembled WGS sequence"/>
</dbReference>
<evidence type="ECO:0000313" key="3">
    <source>
        <dbReference type="Proteomes" id="UP000800235"/>
    </source>
</evidence>
<gene>
    <name evidence="2" type="ORF">EJ08DRAFT_703159</name>
</gene>